<accession>A0A0P9N401</accession>
<proteinExistence type="predicted"/>
<dbReference type="AlphaFoldDB" id="A0A0P9N401"/>
<comment type="caution">
    <text evidence="1">The sequence shown here is derived from an EMBL/GenBank/DDBJ whole genome shotgun (WGS) entry which is preliminary data.</text>
</comment>
<name>A0A0P9N401_PSESX</name>
<sequence>MHSHAEHGNEMTRKTIVPTLSVGMLFWTLRVRSSMCGLPKAKN</sequence>
<dbReference type="EMBL" id="LJQA01000506">
    <property type="protein sequence ID" value="KPW92098.1"/>
    <property type="molecule type" value="Genomic_DNA"/>
</dbReference>
<organism evidence="1 2">
    <name type="scientific">Pseudomonas syringae pv. cerasicola</name>
    <dbReference type="NCBI Taxonomy" id="264451"/>
    <lineage>
        <taxon>Bacteria</taxon>
        <taxon>Pseudomonadati</taxon>
        <taxon>Pseudomonadota</taxon>
        <taxon>Gammaproteobacteria</taxon>
        <taxon>Pseudomonadales</taxon>
        <taxon>Pseudomonadaceae</taxon>
        <taxon>Pseudomonas</taxon>
        <taxon>Pseudomonas syringae</taxon>
    </lineage>
</organism>
<evidence type="ECO:0000313" key="2">
    <source>
        <dbReference type="Proteomes" id="UP000050356"/>
    </source>
</evidence>
<dbReference type="PATRIC" id="fig|264451.4.peg.1164"/>
<dbReference type="Proteomes" id="UP000050356">
    <property type="component" value="Unassembled WGS sequence"/>
</dbReference>
<gene>
    <name evidence="1" type="ORF">ALO50_102976</name>
</gene>
<protein>
    <submittedName>
        <fullName evidence="1">Uncharacterized protein</fullName>
    </submittedName>
</protein>
<reference evidence="1 2" key="1">
    <citation type="submission" date="2015-09" db="EMBL/GenBank/DDBJ databases">
        <title>Genome announcement of multiple Pseudomonas syringae strains.</title>
        <authorList>
            <person name="Thakur S."/>
            <person name="Wang P.W."/>
            <person name="Gong Y."/>
            <person name="Weir B.S."/>
            <person name="Guttman D.S."/>
        </authorList>
    </citation>
    <scope>NUCLEOTIDE SEQUENCE [LARGE SCALE GENOMIC DNA]</scope>
    <source>
        <strain evidence="1 2">ICMP17524</strain>
    </source>
</reference>
<evidence type="ECO:0000313" key="1">
    <source>
        <dbReference type="EMBL" id="KPW92098.1"/>
    </source>
</evidence>